<dbReference type="AlphaFoldDB" id="A0A1N6NG32"/>
<keyword evidence="1" id="KW-1133">Transmembrane helix</keyword>
<accession>A0A1N6NG32</accession>
<proteinExistence type="predicted"/>
<gene>
    <name evidence="2" type="ORF">SAMN05421546_0247</name>
</gene>
<keyword evidence="1" id="KW-0812">Transmembrane</keyword>
<dbReference type="STRING" id="1604334.SAMN05421546_0247"/>
<sequence length="43" mass="4818">MRQLDWGALRARWLVARAILAAAFLGLLMLMALFDSTKLLQAT</sequence>
<organism evidence="2 3">
    <name type="scientific">Solilutibacter tolerans</name>
    <dbReference type="NCBI Taxonomy" id="1604334"/>
    <lineage>
        <taxon>Bacteria</taxon>
        <taxon>Pseudomonadati</taxon>
        <taxon>Pseudomonadota</taxon>
        <taxon>Gammaproteobacteria</taxon>
        <taxon>Lysobacterales</taxon>
        <taxon>Lysobacteraceae</taxon>
        <taxon>Solilutibacter</taxon>
    </lineage>
</organism>
<reference evidence="3" key="1">
    <citation type="submission" date="2017-01" db="EMBL/GenBank/DDBJ databases">
        <authorList>
            <person name="Varghese N."/>
            <person name="Submissions S."/>
        </authorList>
    </citation>
    <scope>NUCLEOTIDE SEQUENCE [LARGE SCALE GENOMIC DNA]</scope>
    <source>
        <strain evidence="3">UM1</strain>
    </source>
</reference>
<protein>
    <submittedName>
        <fullName evidence="2">Uncharacterized protein</fullName>
    </submittedName>
</protein>
<keyword evidence="3" id="KW-1185">Reference proteome</keyword>
<dbReference type="EMBL" id="FTLW01000001">
    <property type="protein sequence ID" value="SIP91011.1"/>
    <property type="molecule type" value="Genomic_DNA"/>
</dbReference>
<evidence type="ECO:0000313" key="3">
    <source>
        <dbReference type="Proteomes" id="UP000241788"/>
    </source>
</evidence>
<evidence type="ECO:0000313" key="2">
    <source>
        <dbReference type="EMBL" id="SIP91011.1"/>
    </source>
</evidence>
<dbReference type="RefSeq" id="WP_278245846.1">
    <property type="nucleotide sequence ID" value="NZ_FTLW01000001.1"/>
</dbReference>
<dbReference type="Proteomes" id="UP000241788">
    <property type="component" value="Unassembled WGS sequence"/>
</dbReference>
<name>A0A1N6NG32_9GAMM</name>
<keyword evidence="1" id="KW-0472">Membrane</keyword>
<evidence type="ECO:0000256" key="1">
    <source>
        <dbReference type="SAM" id="Phobius"/>
    </source>
</evidence>
<feature type="transmembrane region" description="Helical" evidence="1">
    <location>
        <begin position="12"/>
        <end position="34"/>
    </location>
</feature>